<sequence>MGQNVPRPDNDRYIYKDMELLKDLVHHGDLLSIAEKVVGELEF</sequence>
<evidence type="ECO:0000313" key="2">
    <source>
        <dbReference type="Proteomes" id="UP000000442"/>
    </source>
</evidence>
<dbReference type="EMBL" id="CP001087">
    <property type="protein sequence ID" value="ACN17467.1"/>
    <property type="molecule type" value="Genomic_DNA"/>
</dbReference>
<keyword evidence="2" id="KW-1185">Reference proteome</keyword>
<proteinExistence type="predicted"/>
<dbReference type="KEGG" id="dat:HRM2_44110"/>
<dbReference type="STRING" id="177437.HRM2_44110"/>
<reference evidence="1 2" key="1">
    <citation type="journal article" date="2009" name="Environ. Microbiol.">
        <title>Genome sequence of Desulfobacterium autotrophicum HRM2, a marine sulfate reducer oxidizing organic carbon completely to carbon dioxide.</title>
        <authorList>
            <person name="Strittmatter A.W."/>
            <person name="Liesegang H."/>
            <person name="Rabus R."/>
            <person name="Decker I."/>
            <person name="Amann J."/>
            <person name="Andres S."/>
            <person name="Henne A."/>
            <person name="Fricke W.F."/>
            <person name="Martinez-Arias R."/>
            <person name="Bartels D."/>
            <person name="Goesmann A."/>
            <person name="Krause L."/>
            <person name="Puehler A."/>
            <person name="Klenk H.P."/>
            <person name="Richter M."/>
            <person name="Schuler M."/>
            <person name="Gloeckner F.O."/>
            <person name="Meyerdierks A."/>
            <person name="Gottschalk G."/>
            <person name="Amann R."/>
        </authorList>
    </citation>
    <scope>NUCLEOTIDE SEQUENCE [LARGE SCALE GENOMIC DNA]</scope>
    <source>
        <strain evidence="2">ATCC 43914 / DSM 3382 / HRM2</strain>
    </source>
</reference>
<protein>
    <submittedName>
        <fullName evidence="1">Predicted by Glimmer/Critica</fullName>
    </submittedName>
</protein>
<evidence type="ECO:0000313" key="1">
    <source>
        <dbReference type="EMBL" id="ACN17467.1"/>
    </source>
</evidence>
<dbReference type="Proteomes" id="UP000000442">
    <property type="component" value="Chromosome"/>
</dbReference>
<gene>
    <name evidence="1" type="ordered locus">HRM2_44110</name>
</gene>
<accession>C0QEW6</accession>
<dbReference type="AlphaFoldDB" id="C0QEW6"/>
<organism evidence="1 2">
    <name type="scientific">Desulforapulum autotrophicum (strain ATCC 43914 / DSM 3382 / VKM B-1955 / HRM2)</name>
    <name type="common">Desulfobacterium autotrophicum</name>
    <dbReference type="NCBI Taxonomy" id="177437"/>
    <lineage>
        <taxon>Bacteria</taxon>
        <taxon>Pseudomonadati</taxon>
        <taxon>Thermodesulfobacteriota</taxon>
        <taxon>Desulfobacteria</taxon>
        <taxon>Desulfobacterales</taxon>
        <taxon>Desulfobacteraceae</taxon>
        <taxon>Desulforapulum</taxon>
    </lineage>
</organism>
<name>C0QEW6_DESAH</name>
<dbReference type="HOGENOM" id="CLU_3232597_0_0_7"/>